<name>A0A2N9G1K4_FAGSY</name>
<dbReference type="PANTHER" id="PTHR31920">
    <property type="entry name" value="B3 DOMAIN-CONTAINING"/>
    <property type="match status" value="1"/>
</dbReference>
<evidence type="ECO:0000256" key="5">
    <source>
        <dbReference type="ARBA" id="ARBA00023242"/>
    </source>
</evidence>
<dbReference type="PANTHER" id="PTHR31920:SF147">
    <property type="entry name" value="TF-B3 DOMAIN-CONTAINING PROTEIN"/>
    <property type="match status" value="1"/>
</dbReference>
<proteinExistence type="predicted"/>
<dbReference type="InterPro" id="IPR015300">
    <property type="entry name" value="DNA-bd_pseudobarrel_sf"/>
</dbReference>
<evidence type="ECO:0000256" key="1">
    <source>
        <dbReference type="ARBA" id="ARBA00004123"/>
    </source>
</evidence>
<accession>A0A2N9G1K4</accession>
<sequence>MATNSDHHRLSSSRSPSHPHFFKIILNASMLDMKLRIPVKFVREFGDELSTEATLTVPSGGIWQVGLEESDNHLCFCNGWKDFVEYHSICLGHLLVFRYEGNSNFHVIIMDKTTTEIQYPLEDEVEIIDVDEELSTKHEEVREKIGKKKHFGTSSKGGREIAIQAATMFKPSGPSFMSILKPYNIRFYSLYVPTEFAINFTSRDQIVTLQTPDGKEWRVQCNFLRAATTARRMGKGFSEFVKHNNLEEGDVCVFEMIEKQPDVLSVTVFRVADHAIN</sequence>
<dbReference type="InterPro" id="IPR003340">
    <property type="entry name" value="B3_DNA-bd"/>
</dbReference>
<dbReference type="Pfam" id="PF02362">
    <property type="entry name" value="B3"/>
    <property type="match status" value="2"/>
</dbReference>
<keyword evidence="2" id="KW-0805">Transcription regulation</keyword>
<dbReference type="PROSITE" id="PS50863">
    <property type="entry name" value="B3"/>
    <property type="match status" value="2"/>
</dbReference>
<feature type="domain" description="TF-B3" evidence="6">
    <location>
        <begin position="175"/>
        <end position="272"/>
    </location>
</feature>
<evidence type="ECO:0000313" key="7">
    <source>
        <dbReference type="EMBL" id="SPC93432.1"/>
    </source>
</evidence>
<feature type="domain" description="TF-B3" evidence="6">
    <location>
        <begin position="20"/>
        <end position="113"/>
    </location>
</feature>
<evidence type="ECO:0000256" key="3">
    <source>
        <dbReference type="ARBA" id="ARBA00023125"/>
    </source>
</evidence>
<evidence type="ECO:0000256" key="4">
    <source>
        <dbReference type="ARBA" id="ARBA00023163"/>
    </source>
</evidence>
<evidence type="ECO:0000259" key="6">
    <source>
        <dbReference type="PROSITE" id="PS50863"/>
    </source>
</evidence>
<keyword evidence="5" id="KW-0539">Nucleus</keyword>
<protein>
    <recommendedName>
        <fullName evidence="6">TF-B3 domain-containing protein</fullName>
    </recommendedName>
</protein>
<reference evidence="7" key="1">
    <citation type="submission" date="2018-02" db="EMBL/GenBank/DDBJ databases">
        <authorList>
            <person name="Cohen D.B."/>
            <person name="Kent A.D."/>
        </authorList>
    </citation>
    <scope>NUCLEOTIDE SEQUENCE</scope>
</reference>
<dbReference type="GO" id="GO:0005634">
    <property type="term" value="C:nucleus"/>
    <property type="evidence" value="ECO:0007669"/>
    <property type="project" value="UniProtKB-SubCell"/>
</dbReference>
<keyword evidence="4" id="KW-0804">Transcription</keyword>
<gene>
    <name evidence="7" type="ORF">FSB_LOCUS21314</name>
</gene>
<dbReference type="Gene3D" id="2.40.330.10">
    <property type="entry name" value="DNA-binding pseudobarrel domain"/>
    <property type="match status" value="2"/>
</dbReference>
<dbReference type="AlphaFoldDB" id="A0A2N9G1K4"/>
<keyword evidence="3" id="KW-0238">DNA-binding</keyword>
<dbReference type="SMART" id="SM01019">
    <property type="entry name" value="B3"/>
    <property type="match status" value="2"/>
</dbReference>
<dbReference type="InterPro" id="IPR050655">
    <property type="entry name" value="Plant_B3_domain"/>
</dbReference>
<dbReference type="EMBL" id="OIVN01001391">
    <property type="protein sequence ID" value="SPC93432.1"/>
    <property type="molecule type" value="Genomic_DNA"/>
</dbReference>
<dbReference type="GO" id="GO:0003677">
    <property type="term" value="F:DNA binding"/>
    <property type="evidence" value="ECO:0007669"/>
    <property type="project" value="UniProtKB-KW"/>
</dbReference>
<organism evidence="7">
    <name type="scientific">Fagus sylvatica</name>
    <name type="common">Beechnut</name>
    <dbReference type="NCBI Taxonomy" id="28930"/>
    <lineage>
        <taxon>Eukaryota</taxon>
        <taxon>Viridiplantae</taxon>
        <taxon>Streptophyta</taxon>
        <taxon>Embryophyta</taxon>
        <taxon>Tracheophyta</taxon>
        <taxon>Spermatophyta</taxon>
        <taxon>Magnoliopsida</taxon>
        <taxon>eudicotyledons</taxon>
        <taxon>Gunneridae</taxon>
        <taxon>Pentapetalae</taxon>
        <taxon>rosids</taxon>
        <taxon>fabids</taxon>
        <taxon>Fagales</taxon>
        <taxon>Fagaceae</taxon>
        <taxon>Fagus</taxon>
    </lineage>
</organism>
<evidence type="ECO:0000256" key="2">
    <source>
        <dbReference type="ARBA" id="ARBA00023015"/>
    </source>
</evidence>
<dbReference type="CDD" id="cd10017">
    <property type="entry name" value="B3_DNA"/>
    <property type="match status" value="2"/>
</dbReference>
<dbReference type="SUPFAM" id="SSF101936">
    <property type="entry name" value="DNA-binding pseudobarrel domain"/>
    <property type="match status" value="2"/>
</dbReference>
<comment type="subcellular location">
    <subcellularLocation>
        <location evidence="1">Nucleus</location>
    </subcellularLocation>
</comment>